<dbReference type="InterPro" id="IPR055262">
    <property type="entry name" value="GGT_CS"/>
</dbReference>
<accession>A0A7M5WQF0</accession>
<dbReference type="SUPFAM" id="SSF56235">
    <property type="entry name" value="N-terminal nucleophile aminohydrolases (Ntn hydrolases)"/>
    <property type="match status" value="1"/>
</dbReference>
<dbReference type="RefSeq" id="XP_066914332.1">
    <property type="nucleotide sequence ID" value="XM_067058231.1"/>
</dbReference>
<dbReference type="GO" id="GO:0005886">
    <property type="term" value="C:plasma membrane"/>
    <property type="evidence" value="ECO:0007669"/>
    <property type="project" value="TreeGrafter"/>
</dbReference>
<comment type="similarity">
    <text evidence="1">Belongs to the gamma-glutamyltransferase family.</text>
</comment>
<keyword evidence="2" id="KW-1202">Platelet aggregation activating toxin</keyword>
<dbReference type="PANTHER" id="PTHR11686:SF9">
    <property type="entry name" value="RE13973P"/>
    <property type="match status" value="1"/>
</dbReference>
<feature type="binding site" evidence="4">
    <location>
        <position position="442"/>
    </location>
    <ligand>
        <name>L-glutamate</name>
        <dbReference type="ChEBI" id="CHEBI:29985"/>
    </ligand>
</feature>
<dbReference type="PROSITE" id="PS00462">
    <property type="entry name" value="G_GLU_TRANSPEPTIDASE"/>
    <property type="match status" value="1"/>
</dbReference>
<dbReference type="Proteomes" id="UP000594262">
    <property type="component" value="Unplaced"/>
</dbReference>
<feature type="active site" description="Nucleophile" evidence="3">
    <location>
        <position position="400"/>
    </location>
</feature>
<evidence type="ECO:0000256" key="2">
    <source>
        <dbReference type="ARBA" id="ARBA00084097"/>
    </source>
</evidence>
<dbReference type="FunFam" id="1.10.246.130:FF:000001">
    <property type="entry name" value="Gamma-glutamyltransferase 5 isoform 1"/>
    <property type="match status" value="1"/>
</dbReference>
<dbReference type="Gene3D" id="3.60.20.40">
    <property type="match status" value="1"/>
</dbReference>
<keyword evidence="7" id="KW-1185">Reference proteome</keyword>
<dbReference type="GO" id="GO:0006751">
    <property type="term" value="P:glutathione catabolic process"/>
    <property type="evidence" value="ECO:0007669"/>
    <property type="project" value="InterPro"/>
</dbReference>
<dbReference type="InterPro" id="IPR043138">
    <property type="entry name" value="GGT_lsub"/>
</dbReference>
<feature type="signal peptide" evidence="5">
    <location>
        <begin position="1"/>
        <end position="22"/>
    </location>
</feature>
<feature type="binding site" evidence="4">
    <location>
        <begin position="418"/>
        <end position="420"/>
    </location>
    <ligand>
        <name>L-glutamate</name>
        <dbReference type="ChEBI" id="CHEBI:29985"/>
    </ligand>
</feature>
<sequence length="595" mass="64586">MNNRKLAAVVIVALLVVVIALAVGLGIGLTKDDDDAEKGTQTNDAFFKYGAVATDAKQCSEIGRDMLKKGGHAVDGAIAALICTGVVNSHSTGIAGGGFMIIYDKSKNESIMLDYRETGPASLTTTSFDGNTDAAKVGGAAVGVPGELRGLKKAHEKYGKLTWAELIQPSIDLAEEGTVIGKHMGKYLKSSSSTGAKVKADPGLSELFIDADGNFKSIGSMVKNVKYAESLRQIQADYDALNTGNLSTIFLEDVNAKGGNMTAEDLKNYTVLEKTPIKIKLTDQLTLHTSPLPGGGSVLSHILNMVKGMQLSPSDEEQISNKVLMYHKIVESFKFSYAMRPHLGDPNLVPDSEKDNFMKYSRDILSDINATNHRDMINLTSTQPNSYYDPYFVTTEDQGTTHVSVLDKDGNAVSATDTINYAFGAKFRSMKSGIIYNNELADYFTNSSYTKNEKNEVVDYPKPMVNAPLAGRRPLSSTCPSVITDQDNNVKMVVGGSGGTRITLSTAWVIIKKLWLNYTLSDAILDARPQHAFYPTYIRNEKDYPLSQAIRDGLEAKNHEIKDSTLNAIIQGIFVDDDKIYAKSDPRKEGVAAGY</sequence>
<dbReference type="GO" id="GO:0036374">
    <property type="term" value="F:glutathione hydrolase activity"/>
    <property type="evidence" value="ECO:0007669"/>
    <property type="project" value="InterPro"/>
</dbReference>
<dbReference type="Gene3D" id="1.10.246.130">
    <property type="match status" value="1"/>
</dbReference>
<dbReference type="InterPro" id="IPR043137">
    <property type="entry name" value="GGT_ssub_C"/>
</dbReference>
<dbReference type="AlphaFoldDB" id="A0A7M5WQF0"/>
<dbReference type="OrthoDB" id="6020046at2759"/>
<dbReference type="Pfam" id="PF01019">
    <property type="entry name" value="G_glu_transpept"/>
    <property type="match status" value="1"/>
</dbReference>
<evidence type="ECO:0000256" key="1">
    <source>
        <dbReference type="ARBA" id="ARBA00009381"/>
    </source>
</evidence>
<dbReference type="RefSeq" id="XP_066914329.1">
    <property type="nucleotide sequence ID" value="XM_067058228.1"/>
</dbReference>
<keyword evidence="5" id="KW-0732">Signal</keyword>
<dbReference type="RefSeq" id="XP_066914328.1">
    <property type="nucleotide sequence ID" value="XM_067058227.1"/>
</dbReference>
<organism evidence="6 7">
    <name type="scientific">Clytia hemisphaerica</name>
    <dbReference type="NCBI Taxonomy" id="252671"/>
    <lineage>
        <taxon>Eukaryota</taxon>
        <taxon>Metazoa</taxon>
        <taxon>Cnidaria</taxon>
        <taxon>Hydrozoa</taxon>
        <taxon>Hydroidolina</taxon>
        <taxon>Leptothecata</taxon>
        <taxon>Obeliida</taxon>
        <taxon>Clytiidae</taxon>
        <taxon>Clytia</taxon>
    </lineage>
</organism>
<protein>
    <submittedName>
        <fullName evidence="6">Uncharacterized protein</fullName>
    </submittedName>
</protein>
<dbReference type="PANTHER" id="PTHR11686">
    <property type="entry name" value="GAMMA GLUTAMYL TRANSPEPTIDASE"/>
    <property type="match status" value="1"/>
</dbReference>
<keyword evidence="2" id="KW-0800">Toxin</keyword>
<evidence type="ECO:0000256" key="3">
    <source>
        <dbReference type="PIRSR" id="PIRSR600101-1"/>
    </source>
</evidence>
<feature type="binding site" evidence="4">
    <location>
        <begin position="476"/>
        <end position="477"/>
    </location>
    <ligand>
        <name>L-glutamate</name>
        <dbReference type="ChEBI" id="CHEBI:29985"/>
    </ligand>
</feature>
<evidence type="ECO:0000256" key="4">
    <source>
        <dbReference type="PIRSR" id="PIRSR600101-2"/>
    </source>
</evidence>
<dbReference type="RefSeq" id="XP_066914331.1">
    <property type="nucleotide sequence ID" value="XM_067058230.1"/>
</dbReference>
<evidence type="ECO:0000313" key="7">
    <source>
        <dbReference type="Proteomes" id="UP000594262"/>
    </source>
</evidence>
<evidence type="ECO:0000256" key="5">
    <source>
        <dbReference type="SAM" id="SignalP"/>
    </source>
</evidence>
<dbReference type="FunFam" id="3.60.20.40:FF:000001">
    <property type="entry name" value="Gamma-glutamyltranspeptidase 1"/>
    <property type="match status" value="1"/>
</dbReference>
<dbReference type="EnsemblMetazoa" id="CLYHEMT001688.1">
    <property type="protein sequence ID" value="CLYHEMP001688.1"/>
    <property type="gene ID" value="CLYHEMG001688"/>
</dbReference>
<keyword evidence="2" id="KW-1199">Hemostasis impairing toxin</keyword>
<dbReference type="PRINTS" id="PR01210">
    <property type="entry name" value="GGTRANSPTASE"/>
</dbReference>
<proteinExistence type="inferred from homology"/>
<feature type="binding site" evidence="4">
    <location>
        <position position="116"/>
    </location>
    <ligand>
        <name>L-glutamate</name>
        <dbReference type="ChEBI" id="CHEBI:29985"/>
    </ligand>
</feature>
<reference evidence="6" key="1">
    <citation type="submission" date="2021-01" db="UniProtKB">
        <authorList>
            <consortium name="EnsemblMetazoa"/>
        </authorList>
    </citation>
    <scope>IDENTIFICATION</scope>
</reference>
<feature type="binding site" evidence="4">
    <location>
        <position position="499"/>
    </location>
    <ligand>
        <name>L-glutamate</name>
        <dbReference type="ChEBI" id="CHEBI:29985"/>
    </ligand>
</feature>
<evidence type="ECO:0000313" key="6">
    <source>
        <dbReference type="EnsemblMetazoa" id="CLYHEMP001688.1"/>
    </source>
</evidence>
<dbReference type="GeneID" id="136801591"/>
<dbReference type="InterPro" id="IPR000101">
    <property type="entry name" value="GGT_peptidase"/>
</dbReference>
<feature type="chain" id="PRO_5029693891" evidence="5">
    <location>
        <begin position="23"/>
        <end position="595"/>
    </location>
</feature>
<name>A0A7M5WQF0_9CNID</name>
<dbReference type="InterPro" id="IPR029055">
    <property type="entry name" value="Ntn_hydrolases_N"/>
</dbReference>